<feature type="compositionally biased region" description="Polar residues" evidence="1">
    <location>
        <begin position="1"/>
        <end position="16"/>
    </location>
</feature>
<feature type="region of interest" description="Disordered" evidence="1">
    <location>
        <begin position="539"/>
        <end position="562"/>
    </location>
</feature>
<comment type="caution">
    <text evidence="3">The sequence shown here is derived from an EMBL/GenBank/DDBJ whole genome shotgun (WGS) entry which is preliminary data.</text>
</comment>
<dbReference type="Proteomes" id="UP001470230">
    <property type="component" value="Unassembled WGS sequence"/>
</dbReference>
<keyword evidence="2" id="KW-1133">Transmembrane helix</keyword>
<gene>
    <name evidence="3" type="ORF">M9Y10_005723</name>
    <name evidence="4" type="ORF">M9Y10_005726</name>
</gene>
<evidence type="ECO:0000256" key="1">
    <source>
        <dbReference type="SAM" id="MobiDB-lite"/>
    </source>
</evidence>
<feature type="transmembrane region" description="Helical" evidence="2">
    <location>
        <begin position="680"/>
        <end position="700"/>
    </location>
</feature>
<sequence length="706" mass="79669">MLFQSSNDTHHTSFQPNFPPSNDEGEQKVTMLNLFQSYEEEFQNRLYEIENEPKPSDTNQMIKNCHPSKHSSSASAPLIEDDSFNLHKELINDAETQSYFSVDRLQNSFLANSNNTNLRPTNNNLHHISKSAKHLSDDETFIHKETDMSDLVGTPISNINNNNTNSFSGISKMTSIQNEDSQSNPSFLDYTIDNEQFANDSKIGKFNYNQEHSLYDKKTNSIPVADNESDSNAESYEEDNEIPLGMAFGSKASTNLFLLSQSESKIDAEVNSTNHKNTRLSLTESRQHGKNNSGEFVGKKPSLMTVIEDEDDVTGEMEEVFEYEEEYEEEAENGNNIDEIISDTKPQNVFNNDTNIRSTTNNLNIHFPQPSGTMHNLYAGMPNQVSFPNNSHGISLNNFVKSYGGLNSKIINLNPPDDDDEYDYDSDNEVGPISLAEASEINRTSHQSGLSGSRTIEDLIREQKKAAIAASSSAIIALAATASSREYTDDDNSNNNKRLIKRRSNISLSELVPTRERTCFTVEDMMRLQNIHFQGNKEKCMTSNSGDKITKPQKPRYSGEEMMRDQKNFVKSKLIEKNDSESQDKEGKVSPPLGSAIATREIKLDDTHIHYDKQNSTELESSKLIEELNEEEIFEINSHKADEENFKKNNEALFSNTAKALTDVKEMVNINIFKECPKGGMMKILVLIVIIISLVILYNYNQKVLM</sequence>
<protein>
    <submittedName>
        <fullName evidence="3">Uncharacterized protein</fullName>
    </submittedName>
</protein>
<feature type="compositionally biased region" description="Acidic residues" evidence="1">
    <location>
        <begin position="227"/>
        <end position="238"/>
    </location>
</feature>
<dbReference type="EMBL" id="JAPFFF010000012">
    <property type="protein sequence ID" value="KAK8875558.1"/>
    <property type="molecule type" value="Genomic_DNA"/>
</dbReference>
<keyword evidence="2" id="KW-0812">Transmembrane</keyword>
<name>A0ABR2JCU7_9EUKA</name>
<keyword evidence="5" id="KW-1185">Reference proteome</keyword>
<feature type="region of interest" description="Disordered" evidence="1">
    <location>
        <begin position="1"/>
        <end position="25"/>
    </location>
</feature>
<evidence type="ECO:0000313" key="5">
    <source>
        <dbReference type="Proteomes" id="UP001470230"/>
    </source>
</evidence>
<evidence type="ECO:0000313" key="3">
    <source>
        <dbReference type="EMBL" id="KAK8875556.1"/>
    </source>
</evidence>
<evidence type="ECO:0000256" key="2">
    <source>
        <dbReference type="SAM" id="Phobius"/>
    </source>
</evidence>
<reference evidence="3 5" key="1">
    <citation type="submission" date="2024-04" db="EMBL/GenBank/DDBJ databases">
        <title>Tritrichomonas musculus Genome.</title>
        <authorList>
            <person name="Alves-Ferreira E."/>
            <person name="Grigg M."/>
            <person name="Lorenzi H."/>
            <person name="Galac M."/>
        </authorList>
    </citation>
    <scope>NUCLEOTIDE SEQUENCE [LARGE SCALE GENOMIC DNA]</scope>
    <source>
        <strain evidence="3 5">EAF2021</strain>
    </source>
</reference>
<accession>A0ABR2JCU7</accession>
<proteinExistence type="predicted"/>
<dbReference type="EMBL" id="JAPFFF010000012">
    <property type="protein sequence ID" value="KAK8875556.1"/>
    <property type="molecule type" value="Genomic_DNA"/>
</dbReference>
<organism evidence="3 5">
    <name type="scientific">Tritrichomonas musculus</name>
    <dbReference type="NCBI Taxonomy" id="1915356"/>
    <lineage>
        <taxon>Eukaryota</taxon>
        <taxon>Metamonada</taxon>
        <taxon>Parabasalia</taxon>
        <taxon>Tritrichomonadida</taxon>
        <taxon>Tritrichomonadidae</taxon>
        <taxon>Tritrichomonas</taxon>
    </lineage>
</organism>
<evidence type="ECO:0000313" key="4">
    <source>
        <dbReference type="EMBL" id="KAK8875558.1"/>
    </source>
</evidence>
<feature type="region of interest" description="Disordered" evidence="1">
    <location>
        <begin position="219"/>
        <end position="238"/>
    </location>
</feature>
<keyword evidence="2" id="KW-0472">Membrane</keyword>